<dbReference type="InterPro" id="IPR010261">
    <property type="entry name" value="Tir_chaperone"/>
</dbReference>
<proteinExistence type="predicted"/>
<gene>
    <name evidence="1" type="ORF">L2764_23155</name>
</gene>
<dbReference type="RefSeq" id="WP_248942687.1">
    <property type="nucleotide sequence ID" value="NZ_JAKIKS010000143.1"/>
</dbReference>
<dbReference type="CDD" id="cd17034">
    <property type="entry name" value="T3SC_IA_ShcO1-like"/>
    <property type="match status" value="1"/>
</dbReference>
<dbReference type="Pfam" id="PF05932">
    <property type="entry name" value="CesT"/>
    <property type="match status" value="1"/>
</dbReference>
<accession>A0ABT0LHW6</accession>
<comment type="caution">
    <text evidence="1">The sequence shown here is derived from an EMBL/GenBank/DDBJ whole genome shotgun (WGS) entry which is preliminary data.</text>
</comment>
<dbReference type="Proteomes" id="UP001203423">
    <property type="component" value="Unassembled WGS sequence"/>
</dbReference>
<name>A0ABT0LHW6_9GAMM</name>
<evidence type="ECO:0000313" key="1">
    <source>
        <dbReference type="EMBL" id="MCL1127294.1"/>
    </source>
</evidence>
<dbReference type="SUPFAM" id="SSF69635">
    <property type="entry name" value="Type III secretory system chaperone-like"/>
    <property type="match status" value="1"/>
</dbReference>
<organism evidence="1 2">
    <name type="scientific">Shewanella surugensis</name>
    <dbReference type="NCBI Taxonomy" id="212020"/>
    <lineage>
        <taxon>Bacteria</taxon>
        <taxon>Pseudomonadati</taxon>
        <taxon>Pseudomonadota</taxon>
        <taxon>Gammaproteobacteria</taxon>
        <taxon>Alteromonadales</taxon>
        <taxon>Shewanellaceae</taxon>
        <taxon>Shewanella</taxon>
    </lineage>
</organism>
<evidence type="ECO:0000313" key="2">
    <source>
        <dbReference type="Proteomes" id="UP001203423"/>
    </source>
</evidence>
<protein>
    <submittedName>
        <fullName evidence="1">CesT family type III secretion system chaperone</fullName>
    </submittedName>
</protein>
<dbReference type="Gene3D" id="3.30.1460.10">
    <property type="match status" value="1"/>
</dbReference>
<sequence>MKKIILTPQQQVSDWLGQIGELIGIKLQLQDNGHAILQCGNNTAITIEIDSIRHLFYFYSTLCTLPLDPIAREPFYRKALELNAFSFSTAGAAISLDPRNESIVLTFMEKIDTVNVDSFANLLESFISLSLEFNQNKAFDFDTTQSNRPTAMNIIV</sequence>
<dbReference type="EMBL" id="JAKIKS010000143">
    <property type="protein sequence ID" value="MCL1127294.1"/>
    <property type="molecule type" value="Genomic_DNA"/>
</dbReference>
<reference evidence="1 2" key="1">
    <citation type="submission" date="2022-01" db="EMBL/GenBank/DDBJ databases">
        <title>Whole genome-based taxonomy of the Shewanellaceae.</title>
        <authorList>
            <person name="Martin-Rodriguez A.J."/>
        </authorList>
    </citation>
    <scope>NUCLEOTIDE SEQUENCE [LARGE SCALE GENOMIC DNA]</scope>
    <source>
        <strain evidence="1 2">DSM 17177</strain>
    </source>
</reference>
<keyword evidence="2" id="KW-1185">Reference proteome</keyword>